<evidence type="ECO:0000313" key="1">
    <source>
        <dbReference type="EMBL" id="MCY9693930.1"/>
    </source>
</evidence>
<dbReference type="Proteomes" id="UP001527099">
    <property type="component" value="Unassembled WGS sequence"/>
</dbReference>
<dbReference type="RefSeq" id="WP_127528006.1">
    <property type="nucleotide sequence ID" value="NZ_JAMDMW010000011.1"/>
</dbReference>
<organism evidence="1 2">
    <name type="scientific">Paenibacillus alginolyticus</name>
    <dbReference type="NCBI Taxonomy" id="59839"/>
    <lineage>
        <taxon>Bacteria</taxon>
        <taxon>Bacillati</taxon>
        <taxon>Bacillota</taxon>
        <taxon>Bacilli</taxon>
        <taxon>Bacillales</taxon>
        <taxon>Paenibacillaceae</taxon>
        <taxon>Paenibacillus</taxon>
    </lineage>
</organism>
<name>A0ABT4GCL1_9BACL</name>
<keyword evidence="2" id="KW-1185">Reference proteome</keyword>
<comment type="caution">
    <text evidence="1">The sequence shown here is derived from an EMBL/GenBank/DDBJ whole genome shotgun (WGS) entry which is preliminary data.</text>
</comment>
<proteinExistence type="predicted"/>
<gene>
    <name evidence="1" type="ORF">M5X19_13610</name>
</gene>
<evidence type="ECO:0000313" key="2">
    <source>
        <dbReference type="Proteomes" id="UP001527099"/>
    </source>
</evidence>
<dbReference type="EMBL" id="JAMDMX010000043">
    <property type="protein sequence ID" value="MCY9693930.1"/>
    <property type="molecule type" value="Genomic_DNA"/>
</dbReference>
<protein>
    <submittedName>
        <fullName evidence="1">Uncharacterized protein</fullName>
    </submittedName>
</protein>
<reference evidence="1 2" key="1">
    <citation type="submission" date="2022-05" db="EMBL/GenBank/DDBJ databases">
        <title>Genome Sequencing of Bee-Associated Microbes.</title>
        <authorList>
            <person name="Dunlap C."/>
        </authorList>
    </citation>
    <scope>NUCLEOTIDE SEQUENCE [LARGE SCALE GENOMIC DNA]</scope>
    <source>
        <strain evidence="1 2">NRRL B-14421</strain>
    </source>
</reference>
<sequence>MPFRYRFAAAAWQTWATKPRQRMMNPFRYRCMSSSCVSAAGSFLDANRLQAGICEGMNSLGHGIKAPQAETFYLGYRN</sequence>
<accession>A0ABT4GCL1</accession>